<dbReference type="InterPro" id="IPR016174">
    <property type="entry name" value="Di-haem_cyt_TM"/>
</dbReference>
<dbReference type="Gene3D" id="1.20.950.20">
    <property type="entry name" value="Transmembrane di-heme cytochromes, Chain C"/>
    <property type="match status" value="1"/>
</dbReference>
<feature type="transmembrane region" description="Helical" evidence="12">
    <location>
        <begin position="26"/>
        <end position="45"/>
    </location>
</feature>
<evidence type="ECO:0000313" key="14">
    <source>
        <dbReference type="EMBL" id="SFR00265.1"/>
    </source>
</evidence>
<dbReference type="EMBL" id="FOYM01000005">
    <property type="protein sequence ID" value="SFR00265.1"/>
    <property type="molecule type" value="Genomic_DNA"/>
</dbReference>
<keyword evidence="6 12" id="KW-0812">Transmembrane</keyword>
<evidence type="ECO:0000256" key="12">
    <source>
        <dbReference type="SAM" id="Phobius"/>
    </source>
</evidence>
<dbReference type="AlphaFoldDB" id="A0A1I6D491"/>
<evidence type="ECO:0000256" key="4">
    <source>
        <dbReference type="ARBA" id="ARBA00022475"/>
    </source>
</evidence>
<organism evidence="14 15">
    <name type="scientific">Desulfoscipio geothermicus DSM 3669</name>
    <dbReference type="NCBI Taxonomy" id="1121426"/>
    <lineage>
        <taxon>Bacteria</taxon>
        <taxon>Bacillati</taxon>
        <taxon>Bacillota</taxon>
        <taxon>Clostridia</taxon>
        <taxon>Eubacteriales</taxon>
        <taxon>Desulfallaceae</taxon>
        <taxon>Desulfoscipio</taxon>
    </lineage>
</organism>
<evidence type="ECO:0000256" key="6">
    <source>
        <dbReference type="ARBA" id="ARBA00022692"/>
    </source>
</evidence>
<feature type="transmembrane region" description="Helical" evidence="12">
    <location>
        <begin position="167"/>
        <end position="188"/>
    </location>
</feature>
<keyword evidence="3" id="KW-0813">Transport</keyword>
<keyword evidence="10" id="KW-0408">Iron</keyword>
<evidence type="ECO:0000313" key="15">
    <source>
        <dbReference type="Proteomes" id="UP000199584"/>
    </source>
</evidence>
<gene>
    <name evidence="14" type="ORF">SAMN05660706_10558</name>
</gene>
<dbReference type="GO" id="GO:0009055">
    <property type="term" value="F:electron transfer activity"/>
    <property type="evidence" value="ECO:0007669"/>
    <property type="project" value="InterPro"/>
</dbReference>
<dbReference type="STRING" id="39060.SAMN05660706_10558"/>
<dbReference type="GO" id="GO:0005506">
    <property type="term" value="F:iron ion binding"/>
    <property type="evidence" value="ECO:0007669"/>
    <property type="project" value="InterPro"/>
</dbReference>
<dbReference type="PANTHER" id="PTHR30485">
    <property type="entry name" value="NI/FE-HYDROGENASE 1 B-TYPE CYTOCHROME SUBUNIT"/>
    <property type="match status" value="1"/>
</dbReference>
<evidence type="ECO:0000256" key="10">
    <source>
        <dbReference type="ARBA" id="ARBA00023004"/>
    </source>
</evidence>
<protein>
    <submittedName>
        <fullName evidence="14">Ni/Fe-hydrogenase 1 B-type cytochrome subunit</fullName>
    </submittedName>
</protein>
<evidence type="ECO:0000256" key="3">
    <source>
        <dbReference type="ARBA" id="ARBA00022448"/>
    </source>
</evidence>
<sequence length="206" mass="23789">MKFKNNFLGIRIKGLKTFRHYRAARALHWVLVPSFFVLAASGFYINKPSRGRGFRSMDSARRAHFTAQYFFGLYFLARAYHALVTKNYRGMFLRDEDLTAMPKFAAYEFFLRNKKPKYPKYNPGQKLLFTLMLVILPMQIITGAALYATVKLQKLSRIFGGLNMTRLVHYFTAVGLSCIVAGHMYFALTDSLGKLKSIFTGYFRPK</sequence>
<comment type="similarity">
    <text evidence="2">Belongs to the HupC/HyaC/HydC family.</text>
</comment>
<evidence type="ECO:0000256" key="2">
    <source>
        <dbReference type="ARBA" id="ARBA00008622"/>
    </source>
</evidence>
<dbReference type="InterPro" id="IPR011577">
    <property type="entry name" value="Cyt_b561_bac/Ni-Hgenase"/>
</dbReference>
<proteinExistence type="inferred from homology"/>
<evidence type="ECO:0000259" key="13">
    <source>
        <dbReference type="Pfam" id="PF01292"/>
    </source>
</evidence>
<accession>A0A1I6D491</accession>
<evidence type="ECO:0000256" key="5">
    <source>
        <dbReference type="ARBA" id="ARBA00022617"/>
    </source>
</evidence>
<dbReference type="InterPro" id="IPR000516">
    <property type="entry name" value="Ni-dep_Hydgase_cyt-B"/>
</dbReference>
<evidence type="ECO:0000256" key="9">
    <source>
        <dbReference type="ARBA" id="ARBA00022989"/>
    </source>
</evidence>
<comment type="subcellular location">
    <subcellularLocation>
        <location evidence="1">Cell membrane</location>
        <topology evidence="1">Multi-pass membrane protein</topology>
    </subcellularLocation>
</comment>
<dbReference type="Proteomes" id="UP000199584">
    <property type="component" value="Unassembled WGS sequence"/>
</dbReference>
<dbReference type="GO" id="GO:0005886">
    <property type="term" value="C:plasma membrane"/>
    <property type="evidence" value="ECO:0007669"/>
    <property type="project" value="UniProtKB-SubCell"/>
</dbReference>
<evidence type="ECO:0000256" key="11">
    <source>
        <dbReference type="ARBA" id="ARBA00023136"/>
    </source>
</evidence>
<dbReference type="PANTHER" id="PTHR30485:SF1">
    <property type="entry name" value="CYTOCHROME YDHU-RELATED"/>
    <property type="match status" value="1"/>
</dbReference>
<dbReference type="PRINTS" id="PR00161">
    <property type="entry name" value="NIHGNASECYTB"/>
</dbReference>
<dbReference type="GO" id="GO:0020037">
    <property type="term" value="F:heme binding"/>
    <property type="evidence" value="ECO:0007669"/>
    <property type="project" value="TreeGrafter"/>
</dbReference>
<dbReference type="InterPro" id="IPR051542">
    <property type="entry name" value="Hydrogenase_cytochrome"/>
</dbReference>
<keyword evidence="8" id="KW-0249">Electron transport</keyword>
<keyword evidence="7" id="KW-0479">Metal-binding</keyword>
<keyword evidence="15" id="KW-1185">Reference proteome</keyword>
<feature type="transmembrane region" description="Helical" evidence="12">
    <location>
        <begin position="65"/>
        <end position="84"/>
    </location>
</feature>
<dbReference type="Pfam" id="PF01292">
    <property type="entry name" value="Ni_hydr_CYTB"/>
    <property type="match status" value="1"/>
</dbReference>
<feature type="domain" description="Cytochrome b561 bacterial/Ni-hydrogenase" evidence="13">
    <location>
        <begin position="20"/>
        <end position="201"/>
    </location>
</feature>
<evidence type="ECO:0000256" key="8">
    <source>
        <dbReference type="ARBA" id="ARBA00022982"/>
    </source>
</evidence>
<evidence type="ECO:0000256" key="1">
    <source>
        <dbReference type="ARBA" id="ARBA00004651"/>
    </source>
</evidence>
<evidence type="ECO:0000256" key="7">
    <source>
        <dbReference type="ARBA" id="ARBA00022723"/>
    </source>
</evidence>
<keyword evidence="4" id="KW-1003">Cell membrane</keyword>
<reference evidence="15" key="1">
    <citation type="submission" date="2016-10" db="EMBL/GenBank/DDBJ databases">
        <authorList>
            <person name="Varghese N."/>
            <person name="Submissions S."/>
        </authorList>
    </citation>
    <scope>NUCLEOTIDE SEQUENCE [LARGE SCALE GENOMIC DNA]</scope>
    <source>
        <strain evidence="15">DSM 3669</strain>
    </source>
</reference>
<dbReference type="SUPFAM" id="SSF81342">
    <property type="entry name" value="Transmembrane di-heme cytochromes"/>
    <property type="match status" value="1"/>
</dbReference>
<keyword evidence="11 12" id="KW-0472">Membrane</keyword>
<dbReference type="RefSeq" id="WP_245779641.1">
    <property type="nucleotide sequence ID" value="NZ_FOYM01000005.1"/>
</dbReference>
<keyword evidence="5" id="KW-0349">Heme</keyword>
<dbReference type="GO" id="GO:0022904">
    <property type="term" value="P:respiratory electron transport chain"/>
    <property type="evidence" value="ECO:0007669"/>
    <property type="project" value="InterPro"/>
</dbReference>
<name>A0A1I6D491_9FIRM</name>
<keyword evidence="9 12" id="KW-1133">Transmembrane helix</keyword>
<feature type="transmembrane region" description="Helical" evidence="12">
    <location>
        <begin position="127"/>
        <end position="147"/>
    </location>
</feature>